<dbReference type="EC" id="1.8.1.9" evidence="1"/>
<comment type="caution">
    <text evidence="1">The sequence shown here is derived from an EMBL/GenBank/DDBJ whole genome shotgun (WGS) entry which is preliminary data.</text>
</comment>
<dbReference type="InterPro" id="IPR036188">
    <property type="entry name" value="FAD/NAD-bd_sf"/>
</dbReference>
<dbReference type="EMBL" id="PDCK01000040">
    <property type="protein sequence ID" value="PRQ47117.1"/>
    <property type="molecule type" value="Genomic_DNA"/>
</dbReference>
<gene>
    <name evidence="1" type="ORF">RchiOBHm_Chr2g0096201</name>
</gene>
<dbReference type="Proteomes" id="UP000238479">
    <property type="component" value="Chromosome 2"/>
</dbReference>
<reference evidence="1 2" key="1">
    <citation type="journal article" date="2018" name="Nat. Genet.">
        <title>The Rosa genome provides new insights in the design of modern roses.</title>
        <authorList>
            <person name="Bendahmane M."/>
        </authorList>
    </citation>
    <scope>NUCLEOTIDE SEQUENCE [LARGE SCALE GENOMIC DNA]</scope>
    <source>
        <strain evidence="2">cv. Old Blush</strain>
    </source>
</reference>
<dbReference type="GO" id="GO:0004791">
    <property type="term" value="F:thioredoxin-disulfide reductase (NADPH) activity"/>
    <property type="evidence" value="ECO:0007669"/>
    <property type="project" value="UniProtKB-EC"/>
</dbReference>
<name>A0A2P6RL35_ROSCH</name>
<dbReference type="Gramene" id="PRQ47117">
    <property type="protein sequence ID" value="PRQ47117"/>
    <property type="gene ID" value="RchiOBHm_Chr2g0096201"/>
</dbReference>
<evidence type="ECO:0000313" key="2">
    <source>
        <dbReference type="Proteomes" id="UP000238479"/>
    </source>
</evidence>
<dbReference type="STRING" id="74649.A0A2P6RL35"/>
<dbReference type="Gene3D" id="3.50.50.60">
    <property type="entry name" value="FAD/NAD(P)-binding domain"/>
    <property type="match status" value="1"/>
</dbReference>
<keyword evidence="2" id="KW-1185">Reference proteome</keyword>
<protein>
    <submittedName>
        <fullName evidence="1">Putative thioredoxin-disulfide reductase</fullName>
        <ecNumber evidence="1">1.8.1.9</ecNumber>
    </submittedName>
</protein>
<proteinExistence type="predicted"/>
<organism evidence="1 2">
    <name type="scientific">Rosa chinensis</name>
    <name type="common">China rose</name>
    <dbReference type="NCBI Taxonomy" id="74649"/>
    <lineage>
        <taxon>Eukaryota</taxon>
        <taxon>Viridiplantae</taxon>
        <taxon>Streptophyta</taxon>
        <taxon>Embryophyta</taxon>
        <taxon>Tracheophyta</taxon>
        <taxon>Spermatophyta</taxon>
        <taxon>Magnoliopsida</taxon>
        <taxon>eudicotyledons</taxon>
        <taxon>Gunneridae</taxon>
        <taxon>Pentapetalae</taxon>
        <taxon>rosids</taxon>
        <taxon>fabids</taxon>
        <taxon>Rosales</taxon>
        <taxon>Rosaceae</taxon>
        <taxon>Rosoideae</taxon>
        <taxon>Rosoideae incertae sedis</taxon>
        <taxon>Rosa</taxon>
    </lineage>
</organism>
<evidence type="ECO:0000313" key="1">
    <source>
        <dbReference type="EMBL" id="PRQ47117.1"/>
    </source>
</evidence>
<keyword evidence="1" id="KW-0560">Oxidoreductase</keyword>
<accession>A0A2P6RL35</accession>
<dbReference type="AlphaFoldDB" id="A0A2P6RL35"/>
<sequence length="61" mass="7272">MEEAMFLTKYGSEVNTIHRSDTFRASKITQNRALSNPKIKCFGILRWWRHMGKERRGFLQV</sequence>